<dbReference type="SUPFAM" id="SSF46785">
    <property type="entry name" value="Winged helix' DNA-binding domain"/>
    <property type="match status" value="1"/>
</dbReference>
<dbReference type="PANTHER" id="PTHR42756:SF1">
    <property type="entry name" value="TRANSCRIPTIONAL REPRESSOR OF EMRAB OPERON"/>
    <property type="match status" value="1"/>
</dbReference>
<sequence>MDETTFVRSLEDQLCFEVYKASNGFSRMYGRALKSFGITFPQYLVLLALWDEDHIFIKNISDRLGMSIGTLNPILNRLTAQGWIQKVASDSDKRAVVVTLTEKSQQSKKAISKAILNEIIQCDLTDIGNEAFKRGLKSLNNEFKSLEERNDVKN</sequence>
<dbReference type="PROSITE" id="PS50995">
    <property type="entry name" value="HTH_MARR_2"/>
    <property type="match status" value="1"/>
</dbReference>
<evidence type="ECO:0000259" key="8">
    <source>
        <dbReference type="PROSITE" id="PS50995"/>
    </source>
</evidence>
<dbReference type="STRING" id="28230.SAMN05878443_2238"/>
<evidence type="ECO:0000256" key="4">
    <source>
        <dbReference type="ARBA" id="ARBA00023163"/>
    </source>
</evidence>
<keyword evidence="3 9" id="KW-0238">DNA-binding</keyword>
<dbReference type="SMART" id="SM00347">
    <property type="entry name" value="HTH_MARR"/>
    <property type="match status" value="1"/>
</dbReference>
<keyword evidence="10" id="KW-1185">Reference proteome</keyword>
<proteinExistence type="inferred from homology"/>
<dbReference type="PANTHER" id="PTHR42756">
    <property type="entry name" value="TRANSCRIPTIONAL REGULATOR, MARR"/>
    <property type="match status" value="1"/>
</dbReference>
<dbReference type="Proteomes" id="UP000184758">
    <property type="component" value="Unassembled WGS sequence"/>
</dbReference>
<evidence type="ECO:0000256" key="6">
    <source>
        <dbReference type="ARBA" id="ARBA00047188"/>
    </source>
</evidence>
<comment type="similarity">
    <text evidence="5">Belongs to the SarZ family.</text>
</comment>
<keyword evidence="2" id="KW-0805">Transcription regulation</keyword>
<dbReference type="Pfam" id="PF22381">
    <property type="entry name" value="Staph_reg_Sar_Rot"/>
    <property type="match status" value="1"/>
</dbReference>
<evidence type="ECO:0000256" key="3">
    <source>
        <dbReference type="ARBA" id="ARBA00023125"/>
    </source>
</evidence>
<dbReference type="GO" id="GO:0003700">
    <property type="term" value="F:DNA-binding transcription factor activity"/>
    <property type="evidence" value="ECO:0007669"/>
    <property type="project" value="InterPro"/>
</dbReference>
<dbReference type="EMBL" id="FSRN01000001">
    <property type="protein sequence ID" value="SIO25902.1"/>
    <property type="molecule type" value="Genomic_DNA"/>
</dbReference>
<protein>
    <recommendedName>
        <fullName evidence="6">HTH-type transcriptional regulator SarZ</fullName>
    </recommendedName>
    <alternativeName>
        <fullName evidence="7">Staphylococcal accessory regulator Z</fullName>
    </alternativeName>
</protein>
<dbReference type="InterPro" id="IPR055166">
    <property type="entry name" value="Transc_reg_Sar_Rot_HTH"/>
</dbReference>
<dbReference type="GO" id="GO:0005737">
    <property type="term" value="C:cytoplasm"/>
    <property type="evidence" value="ECO:0007669"/>
    <property type="project" value="UniProtKB-SubCell"/>
</dbReference>
<dbReference type="RefSeq" id="WP_034548911.1">
    <property type="nucleotide sequence ID" value="NZ_FSRN01000001.1"/>
</dbReference>
<evidence type="ECO:0000256" key="2">
    <source>
        <dbReference type="ARBA" id="ARBA00023015"/>
    </source>
</evidence>
<gene>
    <name evidence="9" type="ORF">SAMN05878443_2238</name>
</gene>
<dbReference type="InterPro" id="IPR036390">
    <property type="entry name" value="WH_DNA-bd_sf"/>
</dbReference>
<feature type="domain" description="HTH marR-type" evidence="8">
    <location>
        <begin position="11"/>
        <end position="154"/>
    </location>
</feature>
<evidence type="ECO:0000313" key="10">
    <source>
        <dbReference type="Proteomes" id="UP000184758"/>
    </source>
</evidence>
<comment type="subcellular location">
    <subcellularLocation>
        <location evidence="1">Cytoplasm</location>
    </subcellularLocation>
</comment>
<dbReference type="InterPro" id="IPR000835">
    <property type="entry name" value="HTH_MarR-typ"/>
</dbReference>
<reference evidence="10" key="1">
    <citation type="submission" date="2016-11" db="EMBL/GenBank/DDBJ databases">
        <authorList>
            <person name="Varghese N."/>
            <person name="Submissions S."/>
        </authorList>
    </citation>
    <scope>NUCLEOTIDE SEQUENCE [LARGE SCALE GENOMIC DNA]</scope>
    <source>
        <strain evidence="10">313</strain>
    </source>
</reference>
<dbReference type="GO" id="GO:0003677">
    <property type="term" value="F:DNA binding"/>
    <property type="evidence" value="ECO:0007669"/>
    <property type="project" value="UniProtKB-KW"/>
</dbReference>
<evidence type="ECO:0000313" key="9">
    <source>
        <dbReference type="EMBL" id="SIO25902.1"/>
    </source>
</evidence>
<dbReference type="InterPro" id="IPR036388">
    <property type="entry name" value="WH-like_DNA-bd_sf"/>
</dbReference>
<evidence type="ECO:0000256" key="7">
    <source>
        <dbReference type="ARBA" id="ARBA00047207"/>
    </source>
</evidence>
<evidence type="ECO:0000256" key="1">
    <source>
        <dbReference type="ARBA" id="ARBA00004496"/>
    </source>
</evidence>
<dbReference type="OrthoDB" id="9806864at2"/>
<organism evidence="9 10">
    <name type="scientific">Carnobacterium alterfunditum</name>
    <dbReference type="NCBI Taxonomy" id="28230"/>
    <lineage>
        <taxon>Bacteria</taxon>
        <taxon>Bacillati</taxon>
        <taxon>Bacillota</taxon>
        <taxon>Bacilli</taxon>
        <taxon>Lactobacillales</taxon>
        <taxon>Carnobacteriaceae</taxon>
        <taxon>Carnobacterium</taxon>
    </lineage>
</organism>
<keyword evidence="4" id="KW-0804">Transcription</keyword>
<name>A0A1N6I1J7_9LACT</name>
<accession>A0A1N6I1J7</accession>
<dbReference type="AlphaFoldDB" id="A0A1N6I1J7"/>
<evidence type="ECO:0000256" key="5">
    <source>
        <dbReference type="ARBA" id="ARBA00046337"/>
    </source>
</evidence>
<dbReference type="eggNOG" id="COG1846">
    <property type="taxonomic scope" value="Bacteria"/>
</dbReference>
<dbReference type="Gene3D" id="1.10.10.10">
    <property type="entry name" value="Winged helix-like DNA-binding domain superfamily/Winged helix DNA-binding domain"/>
    <property type="match status" value="1"/>
</dbReference>